<evidence type="ECO:0000256" key="1">
    <source>
        <dbReference type="SAM" id="MobiDB-lite"/>
    </source>
</evidence>
<dbReference type="AlphaFoldDB" id="A0A146KMS9"/>
<feature type="region of interest" description="Disordered" evidence="1">
    <location>
        <begin position="25"/>
        <end position="52"/>
    </location>
</feature>
<proteinExistence type="predicted"/>
<dbReference type="EMBL" id="GDHC01020778">
    <property type="protein sequence ID" value="JAP97850.1"/>
    <property type="molecule type" value="Transcribed_RNA"/>
</dbReference>
<evidence type="ECO:0000313" key="2">
    <source>
        <dbReference type="EMBL" id="JAP97850.1"/>
    </source>
</evidence>
<organism evidence="2">
    <name type="scientific">Lygus hesperus</name>
    <name type="common">Western plant bug</name>
    <dbReference type="NCBI Taxonomy" id="30085"/>
    <lineage>
        <taxon>Eukaryota</taxon>
        <taxon>Metazoa</taxon>
        <taxon>Ecdysozoa</taxon>
        <taxon>Arthropoda</taxon>
        <taxon>Hexapoda</taxon>
        <taxon>Insecta</taxon>
        <taxon>Pterygota</taxon>
        <taxon>Neoptera</taxon>
        <taxon>Paraneoptera</taxon>
        <taxon>Hemiptera</taxon>
        <taxon>Heteroptera</taxon>
        <taxon>Panheteroptera</taxon>
        <taxon>Cimicomorpha</taxon>
        <taxon>Miridae</taxon>
        <taxon>Mirini</taxon>
        <taxon>Lygus</taxon>
    </lineage>
</organism>
<reference evidence="2" key="1">
    <citation type="journal article" date="2016" name="Gigascience">
        <title>De novo construction of an expanded transcriptome assembly for the western tarnished plant bug, Lygus hesperus.</title>
        <authorList>
            <person name="Tassone E.E."/>
            <person name="Geib S.M."/>
            <person name="Hall B."/>
            <person name="Fabrick J.A."/>
            <person name="Brent C.S."/>
            <person name="Hull J.J."/>
        </authorList>
    </citation>
    <scope>NUCLEOTIDE SEQUENCE</scope>
</reference>
<feature type="compositionally biased region" description="Polar residues" evidence="1">
    <location>
        <begin position="25"/>
        <end position="43"/>
    </location>
</feature>
<accession>A0A146KMS9</accession>
<protein>
    <submittedName>
        <fullName evidence="2">Uncharacterized protein</fullName>
    </submittedName>
</protein>
<name>A0A146KMS9_LYGHE</name>
<gene>
    <name evidence="2" type="ORF">g.8433</name>
</gene>
<sequence length="122" mass="13244">MKLGALLSARQRSTNDSNQVATIMSNLKNDSTSSKSCGANNETGKSKSDVEEDAREIYDASGKLVGLSVSRKVAQKISVDSTLLRDASSAVVRDHASEGNGHDVHKSLQDVFYRHKKGTRRH</sequence>